<keyword evidence="1" id="KW-0472">Membrane</keyword>
<evidence type="ECO:0000313" key="3">
    <source>
        <dbReference type="Proteomes" id="UP000078287"/>
    </source>
</evidence>
<dbReference type="AlphaFoldDB" id="A0A178MHS3"/>
<dbReference type="RefSeq" id="WP_066783671.1">
    <property type="nucleotide sequence ID" value="NZ_LWQS01000036.1"/>
</dbReference>
<keyword evidence="1" id="KW-1133">Transmembrane helix</keyword>
<feature type="transmembrane region" description="Helical" evidence="1">
    <location>
        <begin position="175"/>
        <end position="196"/>
    </location>
</feature>
<keyword evidence="3" id="KW-1185">Reference proteome</keyword>
<proteinExistence type="predicted"/>
<protein>
    <submittedName>
        <fullName evidence="2">Lipopolysaccharide biosynthesis protein</fullName>
    </submittedName>
</protein>
<keyword evidence="1" id="KW-0812">Transmembrane</keyword>
<sequence length="210" mass="22558">MELITLIRIARRFWLLILLPALIAGGLSLWFDLQQPPRYAATARLLITYPVIGAEDTIENWQMTEFLIDDLPQVLSSAAFAAKVEPLLAARNITLSTADIQQGLRMTPLHRAVDLRGEASSPAAAQALAEAAITVLQTDGLAFWGRAGTRLNVVVLDGVGDPQPIGSRRAIVFDAALRAALGLVAGFALAVVAAVLRPVKGERLWKSATM</sequence>
<organism evidence="2 3">
    <name type="scientific">Chloroflexus islandicus</name>
    <dbReference type="NCBI Taxonomy" id="1707952"/>
    <lineage>
        <taxon>Bacteria</taxon>
        <taxon>Bacillati</taxon>
        <taxon>Chloroflexota</taxon>
        <taxon>Chloroflexia</taxon>
        <taxon>Chloroflexales</taxon>
        <taxon>Chloroflexineae</taxon>
        <taxon>Chloroflexaceae</taxon>
        <taxon>Chloroflexus</taxon>
    </lineage>
</organism>
<reference evidence="2 3" key="1">
    <citation type="submission" date="2016-04" db="EMBL/GenBank/DDBJ databases">
        <title>Chloroflexus islandicus sp. nov., a thermophilic filamentous anoxygenic phototrophic bacterium from geyser Strokkur (Iceland).</title>
        <authorList>
            <person name="Gaisin V.A."/>
            <person name="Kalashnikov A.M."/>
            <person name="Sukhacheva M.V."/>
            <person name="Grouzdev D.S."/>
            <person name="Ivanov T.M."/>
            <person name="Kuznetsov B."/>
            <person name="Gorlenko V.M."/>
        </authorList>
    </citation>
    <scope>NUCLEOTIDE SEQUENCE [LARGE SCALE GENOMIC DNA]</scope>
    <source>
        <strain evidence="3">isl-2</strain>
    </source>
</reference>
<evidence type="ECO:0000313" key="2">
    <source>
        <dbReference type="EMBL" id="OAN47564.1"/>
    </source>
</evidence>
<gene>
    <name evidence="2" type="ORF">A6A03_09945</name>
</gene>
<evidence type="ECO:0000256" key="1">
    <source>
        <dbReference type="SAM" id="Phobius"/>
    </source>
</evidence>
<dbReference type="EMBL" id="LWQS01000036">
    <property type="protein sequence ID" value="OAN47564.1"/>
    <property type="molecule type" value="Genomic_DNA"/>
</dbReference>
<dbReference type="Proteomes" id="UP000078287">
    <property type="component" value="Unassembled WGS sequence"/>
</dbReference>
<dbReference type="STRING" id="1707952.A6A03_09945"/>
<accession>A0A178MHS3</accession>
<dbReference type="OrthoDB" id="156830at2"/>
<feature type="transmembrane region" description="Helical" evidence="1">
    <location>
        <begin position="12"/>
        <end position="31"/>
    </location>
</feature>
<comment type="caution">
    <text evidence="2">The sequence shown here is derived from an EMBL/GenBank/DDBJ whole genome shotgun (WGS) entry which is preliminary data.</text>
</comment>
<name>A0A178MHS3_9CHLR</name>